<dbReference type="PRINTS" id="PR00097">
    <property type="entry name" value="ANTSNTHASEII"/>
</dbReference>
<dbReference type="NCBIfam" id="NF009475">
    <property type="entry name" value="PRK12838.1"/>
    <property type="match status" value="1"/>
</dbReference>
<dbReference type="AlphaFoldDB" id="A0A2T4U833"/>
<dbReference type="GO" id="GO:0004088">
    <property type="term" value="F:carbamoyl-phosphate synthase (glutamine-hydrolyzing) activity"/>
    <property type="evidence" value="ECO:0007669"/>
    <property type="project" value="UniProtKB-UniRule"/>
</dbReference>
<dbReference type="Gene3D" id="3.50.30.20">
    <property type="entry name" value="Carbamoyl-phosphate synthase small subunit, N-terminal domain"/>
    <property type="match status" value="1"/>
</dbReference>
<comment type="similarity">
    <text evidence="2 8">Belongs to the CarA family.</text>
</comment>
<accession>A0A2T4U833</accession>
<keyword evidence="4 8" id="KW-0547">Nucleotide-binding</keyword>
<evidence type="ECO:0000256" key="4">
    <source>
        <dbReference type="ARBA" id="ARBA00022741"/>
    </source>
</evidence>
<keyword evidence="11" id="KW-1185">Reference proteome</keyword>
<feature type="binding site" evidence="8">
    <location>
        <position position="287"/>
    </location>
    <ligand>
        <name>L-glutamine</name>
        <dbReference type="ChEBI" id="CHEBI:58359"/>
    </ligand>
</feature>
<feature type="binding site" evidence="8">
    <location>
        <position position="249"/>
    </location>
    <ligand>
        <name>L-glutamine</name>
        <dbReference type="ChEBI" id="CHEBI:58359"/>
    </ligand>
</feature>
<evidence type="ECO:0000256" key="2">
    <source>
        <dbReference type="ARBA" id="ARBA00007800"/>
    </source>
</evidence>
<dbReference type="UniPathway" id="UPA00068">
    <property type="reaction ID" value="UER00171"/>
</dbReference>
<evidence type="ECO:0000313" key="11">
    <source>
        <dbReference type="Proteomes" id="UP000240509"/>
    </source>
</evidence>
<evidence type="ECO:0000256" key="3">
    <source>
        <dbReference type="ARBA" id="ARBA00022598"/>
    </source>
</evidence>
<dbReference type="GO" id="GO:0006541">
    <property type="term" value="P:glutamine metabolic process"/>
    <property type="evidence" value="ECO:0007669"/>
    <property type="project" value="InterPro"/>
</dbReference>
<keyword evidence="5 8" id="KW-0067">ATP-binding</keyword>
<dbReference type="SUPFAM" id="SSF52317">
    <property type="entry name" value="Class I glutamine amidotransferase-like"/>
    <property type="match status" value="1"/>
</dbReference>
<dbReference type="GO" id="GO:0006207">
    <property type="term" value="P:'de novo' pyrimidine nucleobase biosynthetic process"/>
    <property type="evidence" value="ECO:0007669"/>
    <property type="project" value="InterPro"/>
</dbReference>
<dbReference type="InterPro" id="IPR035686">
    <property type="entry name" value="CPSase_GATase1"/>
</dbReference>
<dbReference type="PROSITE" id="PS51273">
    <property type="entry name" value="GATASE_TYPE_1"/>
    <property type="match status" value="1"/>
</dbReference>
<dbReference type="EMBL" id="PZJJ01000006">
    <property type="protein sequence ID" value="PTL39563.1"/>
    <property type="molecule type" value="Genomic_DNA"/>
</dbReference>
<comment type="pathway">
    <text evidence="1 8">Amino-acid biosynthesis; L-arginine biosynthesis; carbamoyl phosphate from bicarbonate: step 1/1.</text>
</comment>
<evidence type="ECO:0000313" key="10">
    <source>
        <dbReference type="EMBL" id="PTL39563.1"/>
    </source>
</evidence>
<feature type="binding site" evidence="8">
    <location>
        <position position="220"/>
    </location>
    <ligand>
        <name>L-glutamine</name>
        <dbReference type="ChEBI" id="CHEBI:58359"/>
    </ligand>
</feature>
<evidence type="ECO:0000256" key="8">
    <source>
        <dbReference type="HAMAP-Rule" id="MF_01209"/>
    </source>
</evidence>
<feature type="active site" description="Nucleophile" evidence="8">
    <location>
        <position position="245"/>
    </location>
</feature>
<dbReference type="PANTHER" id="PTHR43418:SF7">
    <property type="entry name" value="CARBAMOYL-PHOSPHATE SYNTHASE SMALL CHAIN"/>
    <property type="match status" value="1"/>
</dbReference>
<dbReference type="GO" id="GO:0005524">
    <property type="term" value="F:ATP binding"/>
    <property type="evidence" value="ECO:0007669"/>
    <property type="project" value="UniProtKB-UniRule"/>
</dbReference>
<dbReference type="HAMAP" id="MF_01209">
    <property type="entry name" value="CPSase_S_chain"/>
    <property type="match status" value="1"/>
</dbReference>
<feature type="region of interest" description="CPSase" evidence="8">
    <location>
        <begin position="1"/>
        <end position="169"/>
    </location>
</feature>
<feature type="binding site" evidence="8">
    <location>
        <position position="46"/>
    </location>
    <ligand>
        <name>L-glutamine</name>
        <dbReference type="ChEBI" id="CHEBI:58359"/>
    </ligand>
</feature>
<feature type="domain" description="Carbamoyl-phosphate synthase small subunit N-terminal" evidence="9">
    <location>
        <begin position="2"/>
        <end position="132"/>
    </location>
</feature>
<dbReference type="GO" id="GO:0004359">
    <property type="term" value="F:glutaminase activity"/>
    <property type="evidence" value="ECO:0007669"/>
    <property type="project" value="RHEA"/>
</dbReference>
<comment type="catalytic activity">
    <reaction evidence="8">
        <text>L-glutamine + H2O = L-glutamate + NH4(+)</text>
        <dbReference type="Rhea" id="RHEA:15889"/>
        <dbReference type="ChEBI" id="CHEBI:15377"/>
        <dbReference type="ChEBI" id="CHEBI:28938"/>
        <dbReference type="ChEBI" id="CHEBI:29985"/>
        <dbReference type="ChEBI" id="CHEBI:58359"/>
    </reaction>
</comment>
<dbReference type="GO" id="GO:0006526">
    <property type="term" value="P:L-arginine biosynthetic process"/>
    <property type="evidence" value="ECO:0007669"/>
    <property type="project" value="UniProtKB-UniRule"/>
</dbReference>
<dbReference type="CDD" id="cd01744">
    <property type="entry name" value="GATase1_CPSase"/>
    <property type="match status" value="1"/>
</dbReference>
<protein>
    <recommendedName>
        <fullName evidence="8">Carbamoyl phosphate synthase small chain</fullName>
        <ecNumber evidence="8">6.3.5.5</ecNumber>
    </recommendedName>
    <alternativeName>
        <fullName evidence="8">Carbamoyl phosphate synthetase glutamine chain</fullName>
    </alternativeName>
</protein>
<comment type="pathway">
    <text evidence="8">Pyrimidine metabolism; UMP biosynthesis via de novo pathway; (S)-dihydroorotate from bicarbonate: step 1/3.</text>
</comment>
<dbReference type="Pfam" id="PF00988">
    <property type="entry name" value="CPSase_sm_chain"/>
    <property type="match status" value="1"/>
</dbReference>
<keyword evidence="6 8" id="KW-0315">Glutamine amidotransferase</keyword>
<evidence type="ECO:0000256" key="1">
    <source>
        <dbReference type="ARBA" id="ARBA00005077"/>
    </source>
</evidence>
<dbReference type="EC" id="6.3.5.5" evidence="8"/>
<feature type="active site" evidence="8">
    <location>
        <position position="330"/>
    </location>
</feature>
<evidence type="ECO:0000256" key="5">
    <source>
        <dbReference type="ARBA" id="ARBA00022840"/>
    </source>
</evidence>
<dbReference type="InterPro" id="IPR017926">
    <property type="entry name" value="GATASE"/>
</dbReference>
<dbReference type="PANTHER" id="PTHR43418">
    <property type="entry name" value="MULTIFUNCTIONAL TRYPTOPHAN BIOSYNTHESIS PROTEIN-RELATED"/>
    <property type="match status" value="1"/>
</dbReference>
<dbReference type="InterPro" id="IPR036480">
    <property type="entry name" value="CarbP_synth_ssu_N_sf"/>
</dbReference>
<dbReference type="InterPro" id="IPR006274">
    <property type="entry name" value="CarbamoylP_synth_ssu"/>
</dbReference>
<dbReference type="Gene3D" id="3.40.50.880">
    <property type="match status" value="1"/>
</dbReference>
<dbReference type="Pfam" id="PF00117">
    <property type="entry name" value="GATase"/>
    <property type="match status" value="1"/>
</dbReference>
<comment type="function">
    <text evidence="8">Small subunit of the glutamine-dependent carbamoyl phosphate synthetase (CPSase). CPSase catalyzes the formation of carbamoyl phosphate from the ammonia moiety of glutamine, carbonate, and phosphate donated by ATP, constituting the first step of 2 biosynthetic pathways, one leading to arginine and/or urea and the other to pyrimidine nucleotides. The small subunit (glutamine amidotransferase) binds and cleaves glutamine to supply the large subunit with the substrate ammonia.</text>
</comment>
<comment type="caution">
    <text evidence="10">The sequence shown here is derived from an EMBL/GenBank/DDBJ whole genome shotgun (WGS) entry which is preliminary data.</text>
</comment>
<feature type="active site" evidence="8">
    <location>
        <position position="332"/>
    </location>
</feature>
<keyword evidence="8" id="KW-0028">Amino-acid biosynthesis</keyword>
<dbReference type="SUPFAM" id="SSF52021">
    <property type="entry name" value="Carbamoyl phosphate synthetase, small subunit N-terminal domain"/>
    <property type="match status" value="1"/>
</dbReference>
<dbReference type="InterPro" id="IPR029062">
    <property type="entry name" value="Class_I_gatase-like"/>
</dbReference>
<organism evidence="10 11">
    <name type="scientific">Alkalicoccus saliphilus</name>
    <dbReference type="NCBI Taxonomy" id="200989"/>
    <lineage>
        <taxon>Bacteria</taxon>
        <taxon>Bacillati</taxon>
        <taxon>Bacillota</taxon>
        <taxon>Bacilli</taxon>
        <taxon>Bacillales</taxon>
        <taxon>Bacillaceae</taxon>
        <taxon>Alkalicoccus</taxon>
    </lineage>
</organism>
<keyword evidence="8" id="KW-0055">Arginine biosynthesis</keyword>
<feature type="binding site" evidence="8">
    <location>
        <position position="289"/>
    </location>
    <ligand>
        <name>L-glutamine</name>
        <dbReference type="ChEBI" id="CHEBI:58359"/>
    </ligand>
</feature>
<dbReference type="NCBIfam" id="TIGR01368">
    <property type="entry name" value="CPSaseIIsmall"/>
    <property type="match status" value="1"/>
</dbReference>
<dbReference type="PRINTS" id="PR00096">
    <property type="entry name" value="GATASE"/>
</dbReference>
<evidence type="ECO:0000256" key="6">
    <source>
        <dbReference type="ARBA" id="ARBA00022962"/>
    </source>
</evidence>
<dbReference type="PRINTS" id="PR00099">
    <property type="entry name" value="CPSGATASE"/>
</dbReference>
<feature type="binding site" evidence="8">
    <location>
        <position position="290"/>
    </location>
    <ligand>
        <name>L-glutamine</name>
        <dbReference type="ChEBI" id="CHEBI:58359"/>
    </ligand>
</feature>
<sequence>MTAGYLVLDTGHVFEGIRIGADKEPEGELVFNTAMTGYQEMMTDPSYKGQILTFTYPMIGNYGWNNIDDESERPAAEGVIINDDCHEPNHHESAGTIHDYLVSHGVAGLAGVDTRALVKIIRKSETVRARIVSTLSEAEEFRSGASSEIQLVAEVSIKEVKHYSEGEGAHVVLFDYGSKASIPQALKKAGCRVSIVPFDTTLETVKQLNPDGILFSNGPGDPQALREYLPEIYNITMEFPCLGVCLGHQLMALAHGAETEKMPFGHRGSNHPVKHLSTGKVSMTSQNHGFVIREKTLGDTGFEPLFVNVNDKTVEGIQHKFLPLQSVQFHPEAHPGPSDTAYIFDEFVKSLATGGKKLCRTVSV</sequence>
<gene>
    <name evidence="8" type="primary">carA</name>
    <name evidence="10" type="ORF">C6Y45_05845</name>
</gene>
<dbReference type="Proteomes" id="UP000240509">
    <property type="component" value="Unassembled WGS sequence"/>
</dbReference>
<keyword evidence="3 8" id="KW-0436">Ligase</keyword>
<feature type="binding site" evidence="8">
    <location>
        <position position="218"/>
    </location>
    <ligand>
        <name>L-glutamine</name>
        <dbReference type="ChEBI" id="CHEBI:58359"/>
    </ligand>
</feature>
<dbReference type="OrthoDB" id="9804328at2"/>
<comment type="catalytic activity">
    <reaction evidence="7 8">
        <text>hydrogencarbonate + L-glutamine + 2 ATP + H2O = carbamoyl phosphate + L-glutamate + 2 ADP + phosphate + 2 H(+)</text>
        <dbReference type="Rhea" id="RHEA:18633"/>
        <dbReference type="ChEBI" id="CHEBI:15377"/>
        <dbReference type="ChEBI" id="CHEBI:15378"/>
        <dbReference type="ChEBI" id="CHEBI:17544"/>
        <dbReference type="ChEBI" id="CHEBI:29985"/>
        <dbReference type="ChEBI" id="CHEBI:30616"/>
        <dbReference type="ChEBI" id="CHEBI:43474"/>
        <dbReference type="ChEBI" id="CHEBI:58228"/>
        <dbReference type="ChEBI" id="CHEBI:58359"/>
        <dbReference type="ChEBI" id="CHEBI:456216"/>
        <dbReference type="EC" id="6.3.5.5"/>
    </reaction>
</comment>
<comment type="subunit">
    <text evidence="8">Composed of two chains; the small (or glutamine) chain promotes the hydrolysis of glutamine to ammonia, which is used by the large (or ammonia) chain to synthesize carbamoyl phosphate. Tetramer of heterodimers (alpha,beta)4.</text>
</comment>
<name>A0A2T4U833_9BACI</name>
<reference evidence="10 11" key="1">
    <citation type="submission" date="2018-03" db="EMBL/GenBank/DDBJ databases">
        <title>Alkalicoccus saliphilus sp. nov., isolated from a mineral pool.</title>
        <authorList>
            <person name="Zhao B."/>
        </authorList>
    </citation>
    <scope>NUCLEOTIDE SEQUENCE [LARGE SCALE GENOMIC DNA]</scope>
    <source>
        <strain evidence="10 11">6AG</strain>
    </source>
</reference>
<dbReference type="InterPro" id="IPR050472">
    <property type="entry name" value="Anth_synth/Amidotransfase"/>
</dbReference>
<dbReference type="UniPathway" id="UPA00070">
    <property type="reaction ID" value="UER00115"/>
</dbReference>
<dbReference type="InterPro" id="IPR002474">
    <property type="entry name" value="CarbamoylP_synth_ssu_N"/>
</dbReference>
<keyword evidence="8" id="KW-0665">Pyrimidine biosynthesis</keyword>
<proteinExistence type="inferred from homology"/>
<dbReference type="SMART" id="SM01097">
    <property type="entry name" value="CPSase_sm_chain"/>
    <property type="match status" value="1"/>
</dbReference>
<evidence type="ECO:0000259" key="9">
    <source>
        <dbReference type="SMART" id="SM01097"/>
    </source>
</evidence>
<evidence type="ECO:0000256" key="7">
    <source>
        <dbReference type="ARBA" id="ARBA00048816"/>
    </source>
</evidence>
<dbReference type="GO" id="GO:0044205">
    <property type="term" value="P:'de novo' UMP biosynthetic process"/>
    <property type="evidence" value="ECO:0007669"/>
    <property type="project" value="UniProtKB-UniRule"/>
</dbReference>
<feature type="binding site" evidence="8">
    <location>
        <position position="246"/>
    </location>
    <ligand>
        <name>L-glutamine</name>
        <dbReference type="ChEBI" id="CHEBI:58359"/>
    </ligand>
</feature>
<dbReference type="RefSeq" id="WP_107584191.1">
    <property type="nucleotide sequence ID" value="NZ_PZJJ01000006.1"/>
</dbReference>